<keyword evidence="6" id="KW-0539">Nucleus</keyword>
<feature type="domain" description="C2H2-type" evidence="9">
    <location>
        <begin position="367"/>
        <end position="399"/>
    </location>
</feature>
<dbReference type="GO" id="GO:0000978">
    <property type="term" value="F:RNA polymerase II cis-regulatory region sequence-specific DNA binding"/>
    <property type="evidence" value="ECO:0007669"/>
    <property type="project" value="TreeGrafter"/>
</dbReference>
<comment type="subcellular location">
    <subcellularLocation>
        <location evidence="1">Nucleus</location>
    </subcellularLocation>
</comment>
<sequence>MLNMEWDQHLTHICETCWRHIVEFQDFQQSVILAQKINRLNFTGQKMMDTKDFIMEQDAGDVVEPGPNKIIIQSENEIQEILTAELPPAGPYNNEESTRAIKKFEIESSGVNMAKQSELASDIPVETEASLLMHAEIPTTTISADNDCFLNSVQPITVEKYESESFIVTNGKGSLRESFNSSNILLDNQSKSVKQEFSPLRDPQILDEDSLHLMSENSCDLTKDMDEEISSDDNYMNTAGPTNNQIKQHSKRSRRGKPKDPKTIAEYECAIGQWRPVLECFVCKLQMSSFSLLQQHFKQHHPIEDCHIVCCRRKLHYHYEIKRHIEYHQAPQKLRCDECLISFSRQYVLNCHLRNKHSSKYAKSKPFQCSSCKAGFSYHNSLQRHLKDNKCRNHSPQNREYVNSLKDRTYKMNILHRCSICGKAFITRAGLRKHMSRRHSQESITNNSLTWEMGEGETNSSTDTADEVQDEVESDEQHEEEYDELSLSYLESMKPLTLSKLKAIDTKTRGDYDRLIALWRSRLECVICGTTLGTFTQLQQHFSQHHNKEQCHILCCQLKLHFRFEIEQHIHYHYAADDEHKCDMCYASLSATDKTYHVRKVHGARSNKYRCQPCERTFINRSYLAEHQYRMHPVAGRKYFDCSICDKSFTCYNSVYQHIALHKDINFCRCEYCHKVFTQRATLFKHMRRFHGLEMEQQRRTENHSESVGGIPTTNKSLPHNELNQKIFKKETPEKDQELNEFCIKIQNEPISDVFISSSAHENKLELKDTSQIQLNSITDARHQPVKMETAFVRIERLPKAILNAYGFD</sequence>
<dbReference type="InterPro" id="IPR013087">
    <property type="entry name" value="Znf_C2H2_type"/>
</dbReference>
<dbReference type="KEGG" id="scac:106084765"/>
<evidence type="ECO:0000256" key="2">
    <source>
        <dbReference type="ARBA" id="ARBA00022723"/>
    </source>
</evidence>
<dbReference type="Pfam" id="PF00096">
    <property type="entry name" value="zf-C2H2"/>
    <property type="match status" value="2"/>
</dbReference>
<dbReference type="Gene3D" id="3.40.1800.20">
    <property type="match status" value="1"/>
</dbReference>
<dbReference type="EnsemblMetazoa" id="SCAU000341-RA">
    <property type="protein sequence ID" value="SCAU000341-PA"/>
    <property type="gene ID" value="SCAU000341"/>
</dbReference>
<evidence type="ECO:0000313" key="11">
    <source>
        <dbReference type="Proteomes" id="UP000095300"/>
    </source>
</evidence>
<keyword evidence="4 7" id="KW-0863">Zinc-finger</keyword>
<reference evidence="10" key="1">
    <citation type="submission" date="2020-05" db="UniProtKB">
        <authorList>
            <consortium name="EnsemblMetazoa"/>
        </authorList>
    </citation>
    <scope>IDENTIFICATION</scope>
    <source>
        <strain evidence="10">USDA</strain>
    </source>
</reference>
<evidence type="ECO:0000256" key="4">
    <source>
        <dbReference type="ARBA" id="ARBA00022771"/>
    </source>
</evidence>
<dbReference type="STRING" id="35570.A0A1I8NMJ1"/>
<dbReference type="Proteomes" id="UP000095300">
    <property type="component" value="Unassembled WGS sequence"/>
</dbReference>
<dbReference type="GO" id="GO:0005634">
    <property type="term" value="C:nucleus"/>
    <property type="evidence" value="ECO:0007669"/>
    <property type="project" value="UniProtKB-SubCell"/>
</dbReference>
<keyword evidence="3" id="KW-0677">Repeat</keyword>
<feature type="compositionally biased region" description="Acidic residues" evidence="8">
    <location>
        <begin position="464"/>
        <end position="480"/>
    </location>
</feature>
<name>A0A1I8NMJ1_STOCA</name>
<keyword evidence="11" id="KW-1185">Reference proteome</keyword>
<dbReference type="GO" id="GO:0008270">
    <property type="term" value="F:zinc ion binding"/>
    <property type="evidence" value="ECO:0007669"/>
    <property type="project" value="UniProtKB-KW"/>
</dbReference>
<proteinExistence type="predicted"/>
<accession>A0A1I8NMJ1</accession>
<evidence type="ECO:0000256" key="1">
    <source>
        <dbReference type="ARBA" id="ARBA00004123"/>
    </source>
</evidence>
<keyword evidence="5" id="KW-0862">Zinc</keyword>
<evidence type="ECO:0000256" key="7">
    <source>
        <dbReference type="PROSITE-ProRule" id="PRU00042"/>
    </source>
</evidence>
<dbReference type="AlphaFoldDB" id="A0A1I8NMJ1"/>
<dbReference type="SMART" id="SM00355">
    <property type="entry name" value="ZnF_C2H2"/>
    <property type="match status" value="9"/>
</dbReference>
<dbReference type="PANTHER" id="PTHR24376">
    <property type="entry name" value="ZINC FINGER PROTEIN"/>
    <property type="match status" value="1"/>
</dbReference>
<dbReference type="PANTHER" id="PTHR24376:SF235">
    <property type="entry name" value="C2H2-TYPE DOMAIN-CONTAINING PROTEIN"/>
    <property type="match status" value="1"/>
</dbReference>
<keyword evidence="2" id="KW-0479">Metal-binding</keyword>
<evidence type="ECO:0000256" key="5">
    <source>
        <dbReference type="ARBA" id="ARBA00022833"/>
    </source>
</evidence>
<feature type="region of interest" description="Disordered" evidence="8">
    <location>
        <begin position="233"/>
        <end position="260"/>
    </location>
</feature>
<feature type="region of interest" description="Disordered" evidence="8">
    <location>
        <begin position="448"/>
        <end position="480"/>
    </location>
</feature>
<feature type="domain" description="C2H2-type" evidence="9">
    <location>
        <begin position="334"/>
        <end position="362"/>
    </location>
</feature>
<protein>
    <recommendedName>
        <fullName evidence="9">C2H2-type domain-containing protein</fullName>
    </recommendedName>
</protein>
<feature type="domain" description="C2H2-type" evidence="9">
    <location>
        <begin position="640"/>
        <end position="662"/>
    </location>
</feature>
<feature type="compositionally biased region" description="Basic residues" evidence="8">
    <location>
        <begin position="248"/>
        <end position="257"/>
    </location>
</feature>
<evidence type="ECO:0000256" key="6">
    <source>
        <dbReference type="ARBA" id="ARBA00023242"/>
    </source>
</evidence>
<evidence type="ECO:0000256" key="3">
    <source>
        <dbReference type="ARBA" id="ARBA00022737"/>
    </source>
</evidence>
<dbReference type="Gene3D" id="3.30.160.60">
    <property type="entry name" value="Classic Zinc Finger"/>
    <property type="match status" value="4"/>
</dbReference>
<feature type="region of interest" description="Disordered" evidence="8">
    <location>
        <begin position="697"/>
        <end position="716"/>
    </location>
</feature>
<dbReference type="PROSITE" id="PS00028">
    <property type="entry name" value="ZINC_FINGER_C2H2_1"/>
    <property type="match status" value="6"/>
</dbReference>
<dbReference type="GO" id="GO:0001228">
    <property type="term" value="F:DNA-binding transcription activator activity, RNA polymerase II-specific"/>
    <property type="evidence" value="ECO:0007669"/>
    <property type="project" value="TreeGrafter"/>
</dbReference>
<dbReference type="OrthoDB" id="5803930at2759"/>
<feature type="compositionally biased region" description="Polar residues" evidence="8">
    <location>
        <begin position="233"/>
        <end position="247"/>
    </location>
</feature>
<gene>
    <name evidence="10" type="primary">106084765</name>
</gene>
<evidence type="ECO:0000313" key="10">
    <source>
        <dbReference type="EnsemblMetazoa" id="SCAU000341-PA"/>
    </source>
</evidence>
<dbReference type="VEuPathDB" id="VectorBase:SCAU000341"/>
<dbReference type="PROSITE" id="PS50157">
    <property type="entry name" value="ZINC_FINGER_C2H2_2"/>
    <property type="match status" value="6"/>
</dbReference>
<evidence type="ECO:0000256" key="8">
    <source>
        <dbReference type="SAM" id="MobiDB-lite"/>
    </source>
</evidence>
<feature type="domain" description="C2H2-type" evidence="9">
    <location>
        <begin position="668"/>
        <end position="696"/>
    </location>
</feature>
<feature type="domain" description="C2H2-type" evidence="9">
    <location>
        <begin position="416"/>
        <end position="444"/>
    </location>
</feature>
<evidence type="ECO:0000259" key="9">
    <source>
        <dbReference type="PROSITE" id="PS50157"/>
    </source>
</evidence>
<dbReference type="SUPFAM" id="SSF57667">
    <property type="entry name" value="beta-beta-alpha zinc fingers"/>
    <property type="match status" value="3"/>
</dbReference>
<feature type="domain" description="C2H2-type" evidence="9">
    <location>
        <begin position="609"/>
        <end position="632"/>
    </location>
</feature>
<dbReference type="InterPro" id="IPR036236">
    <property type="entry name" value="Znf_C2H2_sf"/>
</dbReference>
<organism evidence="10 11">
    <name type="scientific">Stomoxys calcitrans</name>
    <name type="common">Stable fly</name>
    <name type="synonym">Conops calcitrans</name>
    <dbReference type="NCBI Taxonomy" id="35570"/>
    <lineage>
        <taxon>Eukaryota</taxon>
        <taxon>Metazoa</taxon>
        <taxon>Ecdysozoa</taxon>
        <taxon>Arthropoda</taxon>
        <taxon>Hexapoda</taxon>
        <taxon>Insecta</taxon>
        <taxon>Pterygota</taxon>
        <taxon>Neoptera</taxon>
        <taxon>Endopterygota</taxon>
        <taxon>Diptera</taxon>
        <taxon>Brachycera</taxon>
        <taxon>Muscomorpha</taxon>
        <taxon>Muscoidea</taxon>
        <taxon>Muscidae</taxon>
        <taxon>Stomoxys</taxon>
    </lineage>
</organism>